<sequence>MRKADQYLTISNTPPGVGWPLHHYRGHYAYLIDALSAAFPALALSHFVALLSPGPDFFLLVGYAVRYRIRGSIGLCLGIAAGNALYIVLAIVGWGLLRQAPLLFLLIELLGAGYLLWIGSLLIRSRPATLAVESVRAARPGFGRQLLLGLGSSLLNPKTPCFIWR</sequence>
<dbReference type="EMBL" id="UGMD01000002">
    <property type="protein sequence ID" value="STU76074.1"/>
    <property type="molecule type" value="Genomic_DNA"/>
</dbReference>
<dbReference type="PANTHER" id="PTHR30086:SF17">
    <property type="entry name" value="LYSE FAMILY TRANSLOCATOR"/>
    <property type="match status" value="1"/>
</dbReference>
<feature type="transmembrane region" description="Helical" evidence="6">
    <location>
        <begin position="72"/>
        <end position="96"/>
    </location>
</feature>
<reference evidence="7 8" key="1">
    <citation type="submission" date="2018-06" db="EMBL/GenBank/DDBJ databases">
        <authorList>
            <consortium name="Pathogen Informatics"/>
            <person name="Doyle S."/>
        </authorList>
    </citation>
    <scope>NUCLEOTIDE SEQUENCE [LARGE SCALE GENOMIC DNA]</scope>
    <source>
        <strain evidence="7 8">NCTC204</strain>
    </source>
</reference>
<comment type="subcellular location">
    <subcellularLocation>
        <location evidence="1">Cell membrane</location>
        <topology evidence="1">Multi-pass membrane protein</topology>
    </subcellularLocation>
</comment>
<feature type="transmembrane region" description="Helical" evidence="6">
    <location>
        <begin position="102"/>
        <end position="123"/>
    </location>
</feature>
<protein>
    <submittedName>
        <fullName evidence="7">Threonine efflux protein</fullName>
    </submittedName>
</protein>
<name>A0A377ZM91_KLEPN</name>
<dbReference type="InterPro" id="IPR001123">
    <property type="entry name" value="LeuE-type"/>
</dbReference>
<evidence type="ECO:0000313" key="8">
    <source>
        <dbReference type="Proteomes" id="UP000255192"/>
    </source>
</evidence>
<evidence type="ECO:0000256" key="2">
    <source>
        <dbReference type="ARBA" id="ARBA00022475"/>
    </source>
</evidence>
<evidence type="ECO:0000256" key="1">
    <source>
        <dbReference type="ARBA" id="ARBA00004651"/>
    </source>
</evidence>
<evidence type="ECO:0000256" key="6">
    <source>
        <dbReference type="SAM" id="Phobius"/>
    </source>
</evidence>
<keyword evidence="2" id="KW-1003">Cell membrane</keyword>
<organism evidence="7 8">
    <name type="scientific">Klebsiella pneumoniae</name>
    <dbReference type="NCBI Taxonomy" id="573"/>
    <lineage>
        <taxon>Bacteria</taxon>
        <taxon>Pseudomonadati</taxon>
        <taxon>Pseudomonadota</taxon>
        <taxon>Gammaproteobacteria</taxon>
        <taxon>Enterobacterales</taxon>
        <taxon>Enterobacteriaceae</taxon>
        <taxon>Klebsiella/Raoultella group</taxon>
        <taxon>Klebsiella</taxon>
        <taxon>Klebsiella pneumoniae complex</taxon>
    </lineage>
</organism>
<dbReference type="AlphaFoldDB" id="A0A377ZM91"/>
<keyword evidence="3 6" id="KW-0812">Transmembrane</keyword>
<evidence type="ECO:0000256" key="5">
    <source>
        <dbReference type="ARBA" id="ARBA00023136"/>
    </source>
</evidence>
<dbReference type="GO" id="GO:0015171">
    <property type="term" value="F:amino acid transmembrane transporter activity"/>
    <property type="evidence" value="ECO:0007669"/>
    <property type="project" value="TreeGrafter"/>
</dbReference>
<keyword evidence="5 6" id="KW-0472">Membrane</keyword>
<dbReference type="PANTHER" id="PTHR30086">
    <property type="entry name" value="ARGININE EXPORTER PROTEIN ARGO"/>
    <property type="match status" value="1"/>
</dbReference>
<evidence type="ECO:0000256" key="3">
    <source>
        <dbReference type="ARBA" id="ARBA00022692"/>
    </source>
</evidence>
<dbReference type="Proteomes" id="UP000255192">
    <property type="component" value="Unassembled WGS sequence"/>
</dbReference>
<accession>A0A377ZM91</accession>
<dbReference type="Pfam" id="PF01810">
    <property type="entry name" value="LysE"/>
    <property type="match status" value="1"/>
</dbReference>
<gene>
    <name evidence="7" type="primary">rhtC_1</name>
    <name evidence="7" type="ORF">NCTC204_01042</name>
</gene>
<evidence type="ECO:0000256" key="4">
    <source>
        <dbReference type="ARBA" id="ARBA00022989"/>
    </source>
</evidence>
<dbReference type="GO" id="GO:0005886">
    <property type="term" value="C:plasma membrane"/>
    <property type="evidence" value="ECO:0007669"/>
    <property type="project" value="UniProtKB-SubCell"/>
</dbReference>
<proteinExistence type="predicted"/>
<evidence type="ECO:0000313" key="7">
    <source>
        <dbReference type="EMBL" id="STU76074.1"/>
    </source>
</evidence>
<keyword evidence="4 6" id="KW-1133">Transmembrane helix</keyword>